<comment type="subcellular location">
    <subcellularLocation>
        <location evidence="1">Cell membrane</location>
        <topology evidence="1">Multi-pass membrane protein</topology>
    </subcellularLocation>
</comment>
<evidence type="ECO:0000256" key="6">
    <source>
        <dbReference type="SAM" id="Coils"/>
    </source>
</evidence>
<dbReference type="PANTHER" id="PTHR35007">
    <property type="entry name" value="INTEGRAL MEMBRANE PROTEIN-RELATED"/>
    <property type="match status" value="1"/>
</dbReference>
<reference evidence="9 10" key="1">
    <citation type="journal article" date="2004" name="Appl. Environ. Microbiol.">
        <title>Mineralization of individual congeners of linear alkylbenzenesulfonate by defined pairs of heterotrophic bacteria.</title>
        <authorList>
            <person name="Schleheck D."/>
            <person name="Knepper T.P."/>
            <person name="Fischer K."/>
            <person name="Cook A.M."/>
        </authorList>
    </citation>
    <scope>NUCLEOTIDE SEQUENCE [LARGE SCALE GENOMIC DNA]</scope>
    <source>
        <strain evidence="10">DSM 14576 / KF-1</strain>
    </source>
</reference>
<organism evidence="9 10">
    <name type="scientific">Comamonas testosteroni (strain DSM 14576 / KF-1)</name>
    <name type="common">Pseudomonas testosteroni</name>
    <dbReference type="NCBI Taxonomy" id="399795"/>
    <lineage>
        <taxon>Bacteria</taxon>
        <taxon>Pseudomonadati</taxon>
        <taxon>Pseudomonadota</taxon>
        <taxon>Betaproteobacteria</taxon>
        <taxon>Burkholderiales</taxon>
        <taxon>Comamonadaceae</taxon>
        <taxon>Comamonas</taxon>
    </lineage>
</organism>
<name>B7WQY2_COMTK</name>
<dbReference type="PANTHER" id="PTHR35007:SF1">
    <property type="entry name" value="PILUS ASSEMBLY PROTEIN"/>
    <property type="match status" value="1"/>
</dbReference>
<evidence type="ECO:0000256" key="4">
    <source>
        <dbReference type="ARBA" id="ARBA00022989"/>
    </source>
</evidence>
<keyword evidence="4 7" id="KW-1133">Transmembrane helix</keyword>
<keyword evidence="6" id="KW-0175">Coiled coil</keyword>
<evidence type="ECO:0000256" key="1">
    <source>
        <dbReference type="ARBA" id="ARBA00004651"/>
    </source>
</evidence>
<protein>
    <submittedName>
        <fullName evidence="9">Type II secretion system protein</fullName>
    </submittedName>
</protein>
<dbReference type="Proteomes" id="UP000003039">
    <property type="component" value="Unassembled WGS sequence"/>
</dbReference>
<comment type="caution">
    <text evidence="9">The sequence shown here is derived from an EMBL/GenBank/DDBJ whole genome shotgun (WGS) entry which is preliminary data.</text>
</comment>
<evidence type="ECO:0000256" key="3">
    <source>
        <dbReference type="ARBA" id="ARBA00022692"/>
    </source>
</evidence>
<dbReference type="Pfam" id="PF00482">
    <property type="entry name" value="T2SSF"/>
    <property type="match status" value="1"/>
</dbReference>
<feature type="transmembrane region" description="Helical" evidence="7">
    <location>
        <begin position="261"/>
        <end position="283"/>
    </location>
</feature>
<sequence length="317" mass="35113" precursor="true">MSPATLLLLGLACLLLSFALWLWARMQNKAHTQSVQSHLQRSLETQRPRNAAFDGLPGTQATYQPLSTSEQRPLTQWLERHLNLDAWDITPRTLALLTAFGLLLALLAALKGGLLLGLIAMSIYGLVCSFGLWRRLSKRREQLLQQLPSFLDNMVRLITIGNSPHAAFQLAVVNVPAPLGDALQQASASLRASPDLGHAMGLLERSWRLSEFGLLAAVFRMSTRYGGRADQVLERVSAYIRDRQSAERELHALSAEVRLSAWILALLPVAVGGLIMILNQGYFMTMWQDETGRKMVLGAAGLEALGSFFLYRLARLK</sequence>
<evidence type="ECO:0000256" key="7">
    <source>
        <dbReference type="SAM" id="Phobius"/>
    </source>
</evidence>
<evidence type="ECO:0000256" key="2">
    <source>
        <dbReference type="ARBA" id="ARBA00022475"/>
    </source>
</evidence>
<keyword evidence="5 7" id="KW-0472">Membrane</keyword>
<keyword evidence="3 7" id="KW-0812">Transmembrane</keyword>
<feature type="transmembrane region" description="Helical" evidence="7">
    <location>
        <begin position="295"/>
        <end position="314"/>
    </location>
</feature>
<dbReference type="AlphaFoldDB" id="B7WQY2"/>
<proteinExistence type="predicted"/>
<feature type="transmembrane region" description="Helical" evidence="7">
    <location>
        <begin position="6"/>
        <end position="24"/>
    </location>
</feature>
<feature type="transmembrane region" description="Helical" evidence="7">
    <location>
        <begin position="114"/>
        <end position="133"/>
    </location>
</feature>
<dbReference type="EMBL" id="AAUJ02000001">
    <property type="protein sequence ID" value="EED67127.1"/>
    <property type="molecule type" value="Genomic_DNA"/>
</dbReference>
<dbReference type="InterPro" id="IPR018076">
    <property type="entry name" value="T2SS_GspF_dom"/>
</dbReference>
<evidence type="ECO:0000256" key="5">
    <source>
        <dbReference type="ARBA" id="ARBA00023136"/>
    </source>
</evidence>
<evidence type="ECO:0000313" key="10">
    <source>
        <dbReference type="Proteomes" id="UP000003039"/>
    </source>
</evidence>
<dbReference type="GO" id="GO:0005886">
    <property type="term" value="C:plasma membrane"/>
    <property type="evidence" value="ECO:0007669"/>
    <property type="project" value="UniProtKB-SubCell"/>
</dbReference>
<dbReference type="RefSeq" id="WP_003054521.1">
    <property type="nucleotide sequence ID" value="NZ_AAUJ02000001.1"/>
</dbReference>
<dbReference type="OrthoDB" id="597333at2"/>
<gene>
    <name evidence="9" type="ORF">CtesDRAFT_PD2073</name>
</gene>
<evidence type="ECO:0000313" key="9">
    <source>
        <dbReference type="EMBL" id="EED67127.1"/>
    </source>
</evidence>
<keyword evidence="2" id="KW-1003">Cell membrane</keyword>
<evidence type="ECO:0000259" key="8">
    <source>
        <dbReference type="Pfam" id="PF00482"/>
    </source>
</evidence>
<feature type="domain" description="Type II secretion system protein GspF" evidence="8">
    <location>
        <begin position="150"/>
        <end position="276"/>
    </location>
</feature>
<feature type="transmembrane region" description="Helical" evidence="7">
    <location>
        <begin position="89"/>
        <end position="108"/>
    </location>
</feature>
<feature type="coiled-coil region" evidence="6">
    <location>
        <begin position="229"/>
        <end position="256"/>
    </location>
</feature>
<dbReference type="eggNOG" id="COG4965">
    <property type="taxonomic scope" value="Bacteria"/>
</dbReference>
<accession>B7WQY2</accession>